<gene>
    <name evidence="7" type="ORF">IFR04_001930</name>
</gene>
<feature type="region of interest" description="Disordered" evidence="5">
    <location>
        <begin position="104"/>
        <end position="235"/>
    </location>
</feature>
<dbReference type="PROSITE" id="PS51999">
    <property type="entry name" value="ZF_GRF"/>
    <property type="match status" value="1"/>
</dbReference>
<dbReference type="InterPro" id="IPR010666">
    <property type="entry name" value="Znf_GRF"/>
</dbReference>
<evidence type="ECO:0000313" key="8">
    <source>
        <dbReference type="Proteomes" id="UP000664132"/>
    </source>
</evidence>
<feature type="region of interest" description="Disordered" evidence="5">
    <location>
        <begin position="1"/>
        <end position="33"/>
    </location>
</feature>
<evidence type="ECO:0000256" key="3">
    <source>
        <dbReference type="ARBA" id="ARBA00022833"/>
    </source>
</evidence>
<evidence type="ECO:0000256" key="1">
    <source>
        <dbReference type="ARBA" id="ARBA00022723"/>
    </source>
</evidence>
<reference evidence="7" key="1">
    <citation type="submission" date="2021-02" db="EMBL/GenBank/DDBJ databases">
        <title>Genome sequence Cadophora malorum strain M34.</title>
        <authorList>
            <person name="Stefanovic E."/>
            <person name="Vu D."/>
            <person name="Scully C."/>
            <person name="Dijksterhuis J."/>
            <person name="Roader J."/>
            <person name="Houbraken J."/>
        </authorList>
    </citation>
    <scope>NUCLEOTIDE SEQUENCE</scope>
    <source>
        <strain evidence="7">M34</strain>
    </source>
</reference>
<protein>
    <recommendedName>
        <fullName evidence="6">GRF-type domain-containing protein</fullName>
    </recommendedName>
</protein>
<feature type="domain" description="GRF-type" evidence="6">
    <location>
        <begin position="47"/>
        <end position="95"/>
    </location>
</feature>
<dbReference type="EMBL" id="JAFJYH010000015">
    <property type="protein sequence ID" value="KAG4424959.1"/>
    <property type="molecule type" value="Genomic_DNA"/>
</dbReference>
<proteinExistence type="predicted"/>
<dbReference type="AlphaFoldDB" id="A0A8H8BV94"/>
<sequence>MATMTEQEQAGPEVVVDKGTDSGEESPQAKKQRIGWCGRFEAGEWYCKCDRKAKKLPVVRKTRNEGRLFWMCPVREPKQEGDPEPCQFFVWDDEHDAAKKWMEMNPTTPTKQPAPKPRDVQTPNNGSKKFLKGWLTGTNGKKRAIQDISDEDPQENEENKDEDFVIVENNDDGDVFNPDSRRNGSPSRKSAKVTRFATPGLPVNKTLEDCRNALPTPTTSGRDVDEVRQPQARDVSPTPIQLDAAINLGDAREPFEGKTDLLKSILALIKADYPGLKASTEIMIEHEIEQGTRRHRAETKGYRRTIARLRQTVDDLETTVSHLTDGGAADDVVVLSD</sequence>
<evidence type="ECO:0000313" key="7">
    <source>
        <dbReference type="EMBL" id="KAG4424959.1"/>
    </source>
</evidence>
<evidence type="ECO:0000256" key="4">
    <source>
        <dbReference type="PROSITE-ProRule" id="PRU01343"/>
    </source>
</evidence>
<keyword evidence="3" id="KW-0862">Zinc</keyword>
<dbReference type="OrthoDB" id="3553367at2759"/>
<dbReference type="Pfam" id="PF06839">
    <property type="entry name" value="Zn_ribbon_GRF"/>
    <property type="match status" value="1"/>
</dbReference>
<accession>A0A8H8BV94</accession>
<evidence type="ECO:0000256" key="2">
    <source>
        <dbReference type="ARBA" id="ARBA00022771"/>
    </source>
</evidence>
<keyword evidence="1" id="KW-0479">Metal-binding</keyword>
<evidence type="ECO:0000259" key="6">
    <source>
        <dbReference type="PROSITE" id="PS51999"/>
    </source>
</evidence>
<evidence type="ECO:0000256" key="5">
    <source>
        <dbReference type="SAM" id="MobiDB-lite"/>
    </source>
</evidence>
<feature type="compositionally biased region" description="Acidic residues" evidence="5">
    <location>
        <begin position="148"/>
        <end position="174"/>
    </location>
</feature>
<organism evidence="7 8">
    <name type="scientific">Cadophora malorum</name>
    <dbReference type="NCBI Taxonomy" id="108018"/>
    <lineage>
        <taxon>Eukaryota</taxon>
        <taxon>Fungi</taxon>
        <taxon>Dikarya</taxon>
        <taxon>Ascomycota</taxon>
        <taxon>Pezizomycotina</taxon>
        <taxon>Leotiomycetes</taxon>
        <taxon>Helotiales</taxon>
        <taxon>Ploettnerulaceae</taxon>
        <taxon>Cadophora</taxon>
    </lineage>
</organism>
<name>A0A8H8BV94_9HELO</name>
<keyword evidence="8" id="KW-1185">Reference proteome</keyword>
<dbReference type="GO" id="GO:0008270">
    <property type="term" value="F:zinc ion binding"/>
    <property type="evidence" value="ECO:0007669"/>
    <property type="project" value="UniProtKB-KW"/>
</dbReference>
<dbReference type="Proteomes" id="UP000664132">
    <property type="component" value="Unassembled WGS sequence"/>
</dbReference>
<comment type="caution">
    <text evidence="7">The sequence shown here is derived from an EMBL/GenBank/DDBJ whole genome shotgun (WGS) entry which is preliminary data.</text>
</comment>
<keyword evidence="2 4" id="KW-0863">Zinc-finger</keyword>